<comment type="caution">
    <text evidence="3">The sequence shown here is derived from an EMBL/GenBank/DDBJ whole genome shotgun (WGS) entry which is preliminary data.</text>
</comment>
<organism evidence="3 4">
    <name type="scientific">Planobispora rosea</name>
    <dbReference type="NCBI Taxonomy" id="35762"/>
    <lineage>
        <taxon>Bacteria</taxon>
        <taxon>Bacillati</taxon>
        <taxon>Actinomycetota</taxon>
        <taxon>Actinomycetes</taxon>
        <taxon>Streptosporangiales</taxon>
        <taxon>Streptosporangiaceae</taxon>
        <taxon>Planobispora</taxon>
    </lineage>
</organism>
<evidence type="ECO:0000313" key="3">
    <source>
        <dbReference type="EMBL" id="GIH81825.1"/>
    </source>
</evidence>
<reference evidence="3" key="1">
    <citation type="submission" date="2021-01" db="EMBL/GenBank/DDBJ databases">
        <title>Whole genome shotgun sequence of Planobispora rosea NBRC 15558.</title>
        <authorList>
            <person name="Komaki H."/>
            <person name="Tamura T."/>
        </authorList>
    </citation>
    <scope>NUCLEOTIDE SEQUENCE</scope>
    <source>
        <strain evidence="3">NBRC 15558</strain>
    </source>
</reference>
<dbReference type="SUPFAM" id="SSF52091">
    <property type="entry name" value="SpoIIaa-like"/>
    <property type="match status" value="1"/>
</dbReference>
<sequence>MMPVNRSPSASGGPHACVSVSAPSRPSRPQGHSLARLAVVRSTVMLPHEDASRLPASESASSGVLGAVLYADRLVRLTYHPQPGATLIRLTGQIDATNHAALEETLRRVGHGEDRLLIDLRDLHFIDTAGMRLLVRLCSTGAARLVNVPPFLQHLTELLNLPLRISAPDGPAAETR</sequence>
<feature type="region of interest" description="Disordered" evidence="1">
    <location>
        <begin position="1"/>
        <end position="32"/>
    </location>
</feature>
<accession>A0A8J3RUX0</accession>
<evidence type="ECO:0000256" key="1">
    <source>
        <dbReference type="SAM" id="MobiDB-lite"/>
    </source>
</evidence>
<protein>
    <recommendedName>
        <fullName evidence="2">STAS domain-containing protein</fullName>
    </recommendedName>
</protein>
<dbReference type="InterPro" id="IPR002645">
    <property type="entry name" value="STAS_dom"/>
</dbReference>
<evidence type="ECO:0000313" key="4">
    <source>
        <dbReference type="Proteomes" id="UP000655044"/>
    </source>
</evidence>
<feature type="compositionally biased region" description="Polar residues" evidence="1">
    <location>
        <begin position="1"/>
        <end position="10"/>
    </location>
</feature>
<feature type="compositionally biased region" description="Low complexity" evidence="1">
    <location>
        <begin position="18"/>
        <end position="29"/>
    </location>
</feature>
<proteinExistence type="predicted"/>
<gene>
    <name evidence="3" type="ORF">Pro02_02330</name>
</gene>
<dbReference type="CDD" id="cd07043">
    <property type="entry name" value="STAS_anti-anti-sigma_factors"/>
    <property type="match status" value="1"/>
</dbReference>
<evidence type="ECO:0000259" key="2">
    <source>
        <dbReference type="PROSITE" id="PS50801"/>
    </source>
</evidence>
<dbReference type="AlphaFoldDB" id="A0A8J3RUX0"/>
<dbReference type="InterPro" id="IPR036513">
    <property type="entry name" value="STAS_dom_sf"/>
</dbReference>
<dbReference type="EMBL" id="BOOI01000001">
    <property type="protein sequence ID" value="GIH81825.1"/>
    <property type="molecule type" value="Genomic_DNA"/>
</dbReference>
<dbReference type="Gene3D" id="3.30.750.24">
    <property type="entry name" value="STAS domain"/>
    <property type="match status" value="1"/>
</dbReference>
<name>A0A8J3RUX0_PLARO</name>
<dbReference type="Pfam" id="PF01740">
    <property type="entry name" value="STAS"/>
    <property type="match status" value="1"/>
</dbReference>
<dbReference type="PROSITE" id="PS50801">
    <property type="entry name" value="STAS"/>
    <property type="match status" value="1"/>
</dbReference>
<keyword evidence="4" id="KW-1185">Reference proteome</keyword>
<feature type="domain" description="STAS" evidence="2">
    <location>
        <begin position="75"/>
        <end position="137"/>
    </location>
</feature>
<dbReference type="Proteomes" id="UP000655044">
    <property type="component" value="Unassembled WGS sequence"/>
</dbReference>